<keyword evidence="1" id="KW-0732">Signal</keyword>
<feature type="chain" id="PRO_5011914162" description="Secreted protein" evidence="1">
    <location>
        <begin position="17"/>
        <end position="64"/>
    </location>
</feature>
<protein>
    <recommendedName>
        <fullName evidence="3">Secreted protein</fullName>
    </recommendedName>
</protein>
<proteinExistence type="predicted"/>
<name>A0A251KS65_MANES</name>
<evidence type="ECO:0000313" key="2">
    <source>
        <dbReference type="EMBL" id="OAY48601.1"/>
    </source>
</evidence>
<reference evidence="2" key="1">
    <citation type="submission" date="2016-02" db="EMBL/GenBank/DDBJ databases">
        <title>WGS assembly of Manihot esculenta.</title>
        <authorList>
            <person name="Bredeson J.V."/>
            <person name="Prochnik S.E."/>
            <person name="Lyons J.B."/>
            <person name="Schmutz J."/>
            <person name="Grimwood J."/>
            <person name="Vrebalov J."/>
            <person name="Bart R.S."/>
            <person name="Amuge T."/>
            <person name="Ferguson M.E."/>
            <person name="Green R."/>
            <person name="Putnam N."/>
            <person name="Stites J."/>
            <person name="Rounsley S."/>
            <person name="Rokhsar D.S."/>
        </authorList>
    </citation>
    <scope>NUCLEOTIDE SEQUENCE [LARGE SCALE GENOMIC DNA]</scope>
    <source>
        <tissue evidence="2">Leaf</tissue>
    </source>
</reference>
<dbReference type="AlphaFoldDB" id="A0A251KS65"/>
<accession>A0A251KS65</accession>
<evidence type="ECO:0008006" key="3">
    <source>
        <dbReference type="Google" id="ProtNLM"/>
    </source>
</evidence>
<evidence type="ECO:0000256" key="1">
    <source>
        <dbReference type="SAM" id="SignalP"/>
    </source>
</evidence>
<gene>
    <name evidence="2" type="ORF">MANES_06G170600</name>
</gene>
<dbReference type="EMBL" id="CM004392">
    <property type="protein sequence ID" value="OAY48600.1"/>
    <property type="molecule type" value="Genomic_DNA"/>
</dbReference>
<dbReference type="EMBL" id="CM004392">
    <property type="protein sequence ID" value="OAY48601.1"/>
    <property type="molecule type" value="Genomic_DNA"/>
</dbReference>
<feature type="signal peptide" evidence="1">
    <location>
        <begin position="1"/>
        <end position="16"/>
    </location>
</feature>
<organism evidence="2">
    <name type="scientific">Manihot esculenta</name>
    <name type="common">Cassava</name>
    <name type="synonym">Jatropha manihot</name>
    <dbReference type="NCBI Taxonomy" id="3983"/>
    <lineage>
        <taxon>Eukaryota</taxon>
        <taxon>Viridiplantae</taxon>
        <taxon>Streptophyta</taxon>
        <taxon>Embryophyta</taxon>
        <taxon>Tracheophyta</taxon>
        <taxon>Spermatophyta</taxon>
        <taxon>Magnoliopsida</taxon>
        <taxon>eudicotyledons</taxon>
        <taxon>Gunneridae</taxon>
        <taxon>Pentapetalae</taxon>
        <taxon>rosids</taxon>
        <taxon>fabids</taxon>
        <taxon>Malpighiales</taxon>
        <taxon>Euphorbiaceae</taxon>
        <taxon>Crotonoideae</taxon>
        <taxon>Manihoteae</taxon>
        <taxon>Manihot</taxon>
    </lineage>
</organism>
<sequence>MQYILMLSLLFYSGCAKMCELGRVSGMIVHSDEPCIKSSDSTYNFTRLYLIFHHAIFYFEPCNI</sequence>